<protein>
    <recommendedName>
        <fullName evidence="2">Lipoprotein</fullName>
    </recommendedName>
</protein>
<dbReference type="EMBL" id="CP146203">
    <property type="protein sequence ID" value="XBH22460.1"/>
    <property type="molecule type" value="Genomic_DNA"/>
</dbReference>
<reference evidence="1" key="1">
    <citation type="submission" date="2024-02" db="EMBL/GenBank/DDBJ databases">
        <title>Tomenella chthoni gen. nov. sp. nov., a member of the family Jonesiaceae isolated from bat guano.</title>
        <authorList>
            <person name="Miller S.L."/>
            <person name="King J."/>
            <person name="Sankaranarayanan K."/>
            <person name="Lawson P.A."/>
        </authorList>
    </citation>
    <scope>NUCLEOTIDE SEQUENCE</scope>
    <source>
        <strain evidence="1">BS-20</strain>
    </source>
</reference>
<evidence type="ECO:0000313" key="1">
    <source>
        <dbReference type="EMBL" id="XBH22460.1"/>
    </source>
</evidence>
<dbReference type="PROSITE" id="PS51257">
    <property type="entry name" value="PROKAR_LIPOPROTEIN"/>
    <property type="match status" value="1"/>
</dbReference>
<accession>A0AAU7DZG7</accession>
<proteinExistence type="predicted"/>
<sequence length="222" mass="25346">MRPRNLRTYLIPITFLALLGGCGVSDVGDFDAKGESEVEGPSAEYIAGIDEWYTDFYRLSDLPEVEFIRYVPSEEIDFVNRQCVIDQGFPAPDGVNFDVPQENLENLYLAQYICARQYAIEGKYLGEWTEDQTRLEYQWTAEFLIPCLEERGHPISEPPTEAAFVDGFNSNGGYFPFQQVELDIPGLEFNVAWDKLEQECPQQVPLAIAYGDQTIEEWKASR</sequence>
<evidence type="ECO:0008006" key="2">
    <source>
        <dbReference type="Google" id="ProtNLM"/>
    </source>
</evidence>
<name>A0AAU7DZG7_9MICO</name>
<gene>
    <name evidence="1" type="ORF">V5R04_04345</name>
</gene>
<organism evidence="1">
    <name type="scientific">Jonesiaceae bacterium BS-20</name>
    <dbReference type="NCBI Taxonomy" id="3120821"/>
    <lineage>
        <taxon>Bacteria</taxon>
        <taxon>Bacillati</taxon>
        <taxon>Actinomycetota</taxon>
        <taxon>Actinomycetes</taxon>
        <taxon>Micrococcales</taxon>
        <taxon>Jonesiaceae</taxon>
    </lineage>
</organism>
<dbReference type="AlphaFoldDB" id="A0AAU7DZG7"/>